<dbReference type="Proteomes" id="UP000639772">
    <property type="component" value="Chromosome 12"/>
</dbReference>
<feature type="region of interest" description="Disordered" evidence="1">
    <location>
        <begin position="164"/>
        <end position="235"/>
    </location>
</feature>
<proteinExistence type="predicted"/>
<dbReference type="InterPro" id="IPR006734">
    <property type="entry name" value="PLATZ"/>
</dbReference>
<sequence>MAPSGGMPVWLEKLLAEKFFVPCEHHEGVKKNEKNILCLDCCLGFCSHCIPPHRAHRLLQIRRYVYHDVVRVEDLEKLIDMSLVQSYTTNSAKVAFLKQRTQNRPFRGTGNGCRSCDRPLQESYQYCSLSCKVKQLVMNEGDLLRNLRKCEYLPFSIDDDGHLTPDSILESTGPDDSASTASGCERDVTTGSLSVFPAAAADTPIPRRRPMTEPKFGSFRKRPRKMSRPNRSPMM</sequence>
<dbReference type="Pfam" id="PF04640">
    <property type="entry name" value="PLATZ"/>
    <property type="match status" value="1"/>
</dbReference>
<name>A0A835PW96_VANPL</name>
<dbReference type="OrthoDB" id="1908108at2759"/>
<protein>
    <recommendedName>
        <fullName evidence="6">PLATZ transcription factor family protein</fullName>
    </recommendedName>
</protein>
<keyword evidence="4" id="KW-1185">Reference proteome</keyword>
<organism evidence="2 4">
    <name type="scientific">Vanilla planifolia</name>
    <name type="common">Vanilla</name>
    <dbReference type="NCBI Taxonomy" id="51239"/>
    <lineage>
        <taxon>Eukaryota</taxon>
        <taxon>Viridiplantae</taxon>
        <taxon>Streptophyta</taxon>
        <taxon>Embryophyta</taxon>
        <taxon>Tracheophyta</taxon>
        <taxon>Spermatophyta</taxon>
        <taxon>Magnoliopsida</taxon>
        <taxon>Liliopsida</taxon>
        <taxon>Asparagales</taxon>
        <taxon>Orchidaceae</taxon>
        <taxon>Vanilloideae</taxon>
        <taxon>Vanilleae</taxon>
        <taxon>Vanilla</taxon>
    </lineage>
</organism>
<dbReference type="EMBL" id="JADCNL010000012">
    <property type="protein sequence ID" value="KAG0457152.1"/>
    <property type="molecule type" value="Genomic_DNA"/>
</dbReference>
<dbReference type="AlphaFoldDB" id="A0A835PW96"/>
<comment type="caution">
    <text evidence="2">The sequence shown here is derived from an EMBL/GenBank/DDBJ whole genome shotgun (WGS) entry which is preliminary data.</text>
</comment>
<evidence type="ECO:0000313" key="5">
    <source>
        <dbReference type="Proteomes" id="UP000639772"/>
    </source>
</evidence>
<dbReference type="EMBL" id="JADCNM010000012">
    <property type="protein sequence ID" value="KAG0458868.1"/>
    <property type="molecule type" value="Genomic_DNA"/>
</dbReference>
<feature type="compositionally biased region" description="Basic residues" evidence="1">
    <location>
        <begin position="218"/>
        <end position="228"/>
    </location>
</feature>
<accession>A0A835PW96</accession>
<evidence type="ECO:0008006" key="6">
    <source>
        <dbReference type="Google" id="ProtNLM"/>
    </source>
</evidence>
<dbReference type="Proteomes" id="UP000636800">
    <property type="component" value="Chromosome 12"/>
</dbReference>
<evidence type="ECO:0000256" key="1">
    <source>
        <dbReference type="SAM" id="MobiDB-lite"/>
    </source>
</evidence>
<evidence type="ECO:0000313" key="2">
    <source>
        <dbReference type="EMBL" id="KAG0457152.1"/>
    </source>
</evidence>
<evidence type="ECO:0000313" key="3">
    <source>
        <dbReference type="EMBL" id="KAG0458868.1"/>
    </source>
</evidence>
<reference evidence="4 5" key="1">
    <citation type="journal article" date="2020" name="Nat. Food">
        <title>A phased Vanilla planifolia genome enables genetic improvement of flavour and production.</title>
        <authorList>
            <person name="Hasing T."/>
            <person name="Tang H."/>
            <person name="Brym M."/>
            <person name="Khazi F."/>
            <person name="Huang T."/>
            <person name="Chambers A.H."/>
        </authorList>
    </citation>
    <scope>NUCLEOTIDE SEQUENCE [LARGE SCALE GENOMIC DNA]</scope>
    <source>
        <tissue evidence="2">Leaf</tissue>
    </source>
</reference>
<gene>
    <name evidence="3" type="ORF">HPP92_021996</name>
    <name evidence="2" type="ORF">HPP92_022309</name>
</gene>
<evidence type="ECO:0000313" key="4">
    <source>
        <dbReference type="Proteomes" id="UP000636800"/>
    </source>
</evidence>
<dbReference type="PANTHER" id="PTHR31065">
    <property type="entry name" value="PLATZ TRANSCRIPTION FACTOR FAMILY PROTEIN"/>
    <property type="match status" value="1"/>
</dbReference>
<dbReference type="PANTHER" id="PTHR31065:SF1">
    <property type="entry name" value="OS09G0116050 PROTEIN"/>
    <property type="match status" value="1"/>
</dbReference>